<dbReference type="AlphaFoldDB" id="A0A926EUA9"/>
<keyword evidence="1" id="KW-0812">Transmembrane</keyword>
<name>A0A926EUA9_9FIRM</name>
<organism evidence="2 3">
    <name type="scientific">Youxingia wuxianensis</name>
    <dbReference type="NCBI Taxonomy" id="2763678"/>
    <lineage>
        <taxon>Bacteria</taxon>
        <taxon>Bacillati</taxon>
        <taxon>Bacillota</taxon>
        <taxon>Clostridia</taxon>
        <taxon>Eubacteriales</taxon>
        <taxon>Oscillospiraceae</taxon>
        <taxon>Youxingia</taxon>
    </lineage>
</organism>
<dbReference type="EMBL" id="JACRTD010000024">
    <property type="protein sequence ID" value="MBC8586609.1"/>
    <property type="molecule type" value="Genomic_DNA"/>
</dbReference>
<reference evidence="2" key="1">
    <citation type="submission" date="2020-08" db="EMBL/GenBank/DDBJ databases">
        <title>Genome public.</title>
        <authorList>
            <person name="Liu C."/>
            <person name="Sun Q."/>
        </authorList>
    </citation>
    <scope>NUCLEOTIDE SEQUENCE</scope>
    <source>
        <strain evidence="2">NSJ-64</strain>
    </source>
</reference>
<keyword evidence="1" id="KW-0472">Membrane</keyword>
<keyword evidence="3" id="KW-1185">Reference proteome</keyword>
<accession>A0A926EUA9</accession>
<gene>
    <name evidence="2" type="ORF">H8705_13600</name>
</gene>
<evidence type="ECO:0000256" key="1">
    <source>
        <dbReference type="SAM" id="Phobius"/>
    </source>
</evidence>
<dbReference type="RefSeq" id="WP_262396315.1">
    <property type="nucleotide sequence ID" value="NZ_JACRTD010000024.1"/>
</dbReference>
<dbReference type="Proteomes" id="UP000623678">
    <property type="component" value="Unassembled WGS sequence"/>
</dbReference>
<proteinExistence type="predicted"/>
<protein>
    <recommendedName>
        <fullName evidence="4">Holin</fullName>
    </recommendedName>
</protein>
<sequence>MNMNEFFTWEYIATFAGAMALTGLVTQFIKGFIHIPTQLLAYLVAVAVLYLGLFFTGGLTWPAAVLTLFNGILIAAATSGTIDGTKRLIKKE</sequence>
<feature type="transmembrane region" description="Helical" evidence="1">
    <location>
        <begin position="39"/>
        <end position="57"/>
    </location>
</feature>
<comment type="caution">
    <text evidence="2">The sequence shown here is derived from an EMBL/GenBank/DDBJ whole genome shotgun (WGS) entry which is preliminary data.</text>
</comment>
<keyword evidence="1" id="KW-1133">Transmembrane helix</keyword>
<evidence type="ECO:0000313" key="3">
    <source>
        <dbReference type="Proteomes" id="UP000623678"/>
    </source>
</evidence>
<feature type="transmembrane region" description="Helical" evidence="1">
    <location>
        <begin position="6"/>
        <end position="27"/>
    </location>
</feature>
<evidence type="ECO:0000313" key="2">
    <source>
        <dbReference type="EMBL" id="MBC8586609.1"/>
    </source>
</evidence>
<evidence type="ECO:0008006" key="4">
    <source>
        <dbReference type="Google" id="ProtNLM"/>
    </source>
</evidence>